<evidence type="ECO:0000256" key="2">
    <source>
        <dbReference type="ARBA" id="ARBA00022771"/>
    </source>
</evidence>
<gene>
    <name evidence="6" type="ORF">Ae201684_012634</name>
</gene>
<name>A0A6G0WQS4_9STRA</name>
<dbReference type="AlphaFoldDB" id="A0A6G0WQS4"/>
<dbReference type="PANTHER" id="PTHR13510:SF44">
    <property type="entry name" value="RABENOSYN-5"/>
    <property type="match status" value="1"/>
</dbReference>
<dbReference type="CDD" id="cd00065">
    <property type="entry name" value="FYVE_like_SF"/>
    <property type="match status" value="1"/>
</dbReference>
<dbReference type="InterPro" id="IPR023393">
    <property type="entry name" value="START-like_dom_sf"/>
</dbReference>
<dbReference type="EMBL" id="VJMJ01000161">
    <property type="protein sequence ID" value="KAF0729743.1"/>
    <property type="molecule type" value="Genomic_DNA"/>
</dbReference>
<dbReference type="InterPro" id="IPR000306">
    <property type="entry name" value="Znf_FYVE"/>
</dbReference>
<dbReference type="InterPro" id="IPR011011">
    <property type="entry name" value="Znf_FYVE_PHD"/>
</dbReference>
<keyword evidence="2 4" id="KW-0863">Zinc-finger</keyword>
<feature type="domain" description="FYVE-type" evidence="5">
    <location>
        <begin position="230"/>
        <end position="284"/>
    </location>
</feature>
<dbReference type="SMART" id="SM00064">
    <property type="entry name" value="FYVE"/>
    <property type="match status" value="1"/>
</dbReference>
<dbReference type="Proteomes" id="UP000481153">
    <property type="component" value="Unassembled WGS sequence"/>
</dbReference>
<evidence type="ECO:0000313" key="6">
    <source>
        <dbReference type="EMBL" id="KAF0729743.1"/>
    </source>
</evidence>
<sequence>MEVQKSKLEGGPLEWKLAVDEYDLKIYKADAAHGRPLHCGVKEIVGSLDDLMALYKTQTTAEAKAHAQRFGRGLADAVNVYSILIGTPEYPHNAIHIKWIALKSAFDGIVSKRDCYVLQSDLEMPIDGKRGWVRAITSLELDCVPDLHDQLGMVRAVHYDMGHVFMESDRPGYLRLISVYDADTRGSVPKWAVRQAVRTWCRNLVDIDKYLREDRLSKTPFLRKEDLMPFSSVGRCFLCQKKFGPLRKKSHCYKCGNVFCRKCNRVWDVRVNNIATKAKACNSCSIQGMPIGPVQQVKKLQIVDEDGDLVENESTLYGGASTAVESSEYSDDQSGYSESLAPSSVVFMPPGVLVVE</sequence>
<reference evidence="6 7" key="1">
    <citation type="submission" date="2019-07" db="EMBL/GenBank/DDBJ databases">
        <title>Genomics analysis of Aphanomyces spp. identifies a new class of oomycete effector associated with host adaptation.</title>
        <authorList>
            <person name="Gaulin E."/>
        </authorList>
    </citation>
    <scope>NUCLEOTIDE SEQUENCE [LARGE SCALE GENOMIC DNA]</scope>
    <source>
        <strain evidence="6 7">ATCC 201684</strain>
    </source>
</reference>
<dbReference type="Pfam" id="PF01363">
    <property type="entry name" value="FYVE"/>
    <property type="match status" value="1"/>
</dbReference>
<evidence type="ECO:0000256" key="4">
    <source>
        <dbReference type="PROSITE-ProRule" id="PRU00091"/>
    </source>
</evidence>
<dbReference type="PANTHER" id="PTHR13510">
    <property type="entry name" value="FYVE-FINGER-CONTAINING RAB5 EFFECTOR PROTEIN RABENOSYN-5-RELATED"/>
    <property type="match status" value="1"/>
</dbReference>
<dbReference type="Gene3D" id="3.30.530.20">
    <property type="match status" value="1"/>
</dbReference>
<proteinExistence type="predicted"/>
<dbReference type="VEuPathDB" id="FungiDB:AeMF1_014348"/>
<evidence type="ECO:0000259" key="5">
    <source>
        <dbReference type="PROSITE" id="PS50178"/>
    </source>
</evidence>
<keyword evidence="3" id="KW-0862">Zinc</keyword>
<dbReference type="InterPro" id="IPR017455">
    <property type="entry name" value="Znf_FYVE-rel"/>
</dbReference>
<dbReference type="GO" id="GO:0008270">
    <property type="term" value="F:zinc ion binding"/>
    <property type="evidence" value="ECO:0007669"/>
    <property type="project" value="UniProtKB-KW"/>
</dbReference>
<comment type="caution">
    <text evidence="6">The sequence shown here is derived from an EMBL/GenBank/DDBJ whole genome shotgun (WGS) entry which is preliminary data.</text>
</comment>
<evidence type="ECO:0000256" key="3">
    <source>
        <dbReference type="ARBA" id="ARBA00022833"/>
    </source>
</evidence>
<accession>A0A6G0WQS4</accession>
<evidence type="ECO:0000256" key="1">
    <source>
        <dbReference type="ARBA" id="ARBA00022723"/>
    </source>
</evidence>
<dbReference type="InterPro" id="IPR013083">
    <property type="entry name" value="Znf_RING/FYVE/PHD"/>
</dbReference>
<evidence type="ECO:0000313" key="7">
    <source>
        <dbReference type="Proteomes" id="UP000481153"/>
    </source>
</evidence>
<keyword evidence="7" id="KW-1185">Reference proteome</keyword>
<dbReference type="PROSITE" id="PS50178">
    <property type="entry name" value="ZF_FYVE"/>
    <property type="match status" value="1"/>
</dbReference>
<keyword evidence="1" id="KW-0479">Metal-binding</keyword>
<protein>
    <recommendedName>
        <fullName evidence="5">FYVE-type domain-containing protein</fullName>
    </recommendedName>
</protein>
<dbReference type="SUPFAM" id="SSF55961">
    <property type="entry name" value="Bet v1-like"/>
    <property type="match status" value="1"/>
</dbReference>
<dbReference type="InterPro" id="IPR052727">
    <property type="entry name" value="Rab4/Rab5_effector"/>
</dbReference>
<dbReference type="Gene3D" id="3.30.40.10">
    <property type="entry name" value="Zinc/RING finger domain, C3HC4 (zinc finger)"/>
    <property type="match status" value="1"/>
</dbReference>
<organism evidence="6 7">
    <name type="scientific">Aphanomyces euteiches</name>
    <dbReference type="NCBI Taxonomy" id="100861"/>
    <lineage>
        <taxon>Eukaryota</taxon>
        <taxon>Sar</taxon>
        <taxon>Stramenopiles</taxon>
        <taxon>Oomycota</taxon>
        <taxon>Saprolegniomycetes</taxon>
        <taxon>Saprolegniales</taxon>
        <taxon>Verrucalvaceae</taxon>
        <taxon>Aphanomyces</taxon>
    </lineage>
</organism>
<dbReference type="SUPFAM" id="SSF57903">
    <property type="entry name" value="FYVE/PHD zinc finger"/>
    <property type="match status" value="1"/>
</dbReference>